<evidence type="ECO:0000256" key="6">
    <source>
        <dbReference type="ARBA" id="ARBA00022741"/>
    </source>
</evidence>
<keyword evidence="6" id="KW-0547">Nucleotide-binding</keyword>
<dbReference type="GO" id="GO:0019013">
    <property type="term" value="C:viral nucleocapsid"/>
    <property type="evidence" value="ECO:0007669"/>
    <property type="project" value="InterPro"/>
</dbReference>
<comment type="similarity">
    <text evidence="1">Belongs to the reoviridae RNA-directed RNA polymerase family.</text>
</comment>
<proteinExistence type="inferred from homology"/>
<dbReference type="PROSITE" id="PS50523">
    <property type="entry name" value="RDRP_DSRNA_REO"/>
    <property type="match status" value="1"/>
</dbReference>
<sequence>MIPNSFLPLCKALNGELELTNSLWTESGKLWRTSPRSDVYEWLSKITFKSTYHTPAALLTPKSYLNYWEIDTAGRVVRKNKRYADDVYLPNCNVTDVLEPDNRAFHGYAKLRDDLVQKAEKGDSRGRIAVSFYNLSVYQGNQIKGPLERFLQALLFCYERQIPYDPANTKDSTPFIQNVEDNCALSAIISLMSHFKEDGKYRPPYLKTSNGIVFCLYKDKRPVSAQLTPLITDLVNLAINQYTCSISRELCDIAVRLMFKAAATPSYNHSQLKLKKIIPGSTCQRMYIHGVTGKVPRMDWIAPREEYKFRISGYHFLTPSDRNQASGVKKNDLLLEELANEFGCISELMELRQMTDGIREHGHESMKFARDALALASSVFITRSPTETVMQEYTQSPDIGKPLCDADWSGNVGNVKYLNPRTAHNTARTLYNTWKTAAVEVGNSVKIWDVNRQAIQRSQYVTPRGGSGYMMRNRLALSGTELPIFRDAGVKSSTKIYQAAQVANLSYSQLKPAVLAPISQGIRNQVQRRARVIMPLNIAQQQASTVHTVCADFINKSMNLSTTSGSDVNEKVIPLGMYGSAPPSRSINIDIKACDASITNEFFLSLIMGAIHEGLEGIRPDEPYMGVPAAYVPASTVTGITSDRGISGLQNMAQSLSELYANGFTYEVNDAFCPGNKFIHKTLTFPSGSTATSTEHTANNSTMMHIFLSQWVPNSEASSALKQYVNTLSIKENYICQGDDGIMILPPNGTEHIAEELIAEFTDLLQKFGKESGWVYDIENNNTSEYLKLLFIFGCRIPNAGRHPVAGKERANREKDETWPQQLEVLLGMYRNGLNDCYNWREWLKFNWAICCLYAGHTITDRKGQKHTIQYPTWSFTYLGLPPIRVCDSPPFIFSAYTPQGDLGMYAILKTSHDYFMKRLAIDGKQLKDSDPDGPFGRYDHIPLFNEMHIFQGYYMAKQARQPDIRERKVNPKSKEAMIAALGDYLFQDVRLRVRVDAGYDLMSRNHTKYVRNMPSLFDIPRKWYTNAMEADTPQPDEILAMDTHLLEAQRRNYVSFSKTLEEFLKVDWTYGEIVEPAMDLDVPICAGATPSNTDIYSKLHGLGPMLESTKKYFSSTLFVTQAISGLDVNNIDATLLQMKALGSSTEALTGFLMTCGLTRGEATTIASRVRFQDLRAVQVARMVSLGVPDTWMMFNFDFLINHVAHIRTPFTGDMPVRLPPSAPWLRSIYQFLGSAITMTKAGPIHHIHLKYIRGGAHTMANKFRNWMSVK</sequence>
<dbReference type="GO" id="GO:0019079">
    <property type="term" value="P:viral genome replication"/>
    <property type="evidence" value="ECO:0007669"/>
    <property type="project" value="InterPro"/>
</dbReference>
<evidence type="ECO:0000256" key="7">
    <source>
        <dbReference type="ARBA" id="ARBA00022953"/>
    </source>
</evidence>
<dbReference type="GO" id="GO:0003723">
    <property type="term" value="F:RNA binding"/>
    <property type="evidence" value="ECO:0007669"/>
    <property type="project" value="InterPro"/>
</dbReference>
<reference evidence="9" key="1">
    <citation type="journal article" date="2018" name="Nature">
        <title>The evolutionary history of vertebrate RNA viruses.</title>
        <authorList>
            <person name="Shi M."/>
            <person name="Lin X.D."/>
            <person name="Chen X."/>
            <person name="Tian J.H."/>
            <person name="Chen L.J."/>
            <person name="Li K."/>
            <person name="Wang W."/>
            <person name="Eden J.S."/>
            <person name="Shen J.J."/>
            <person name="Liu L."/>
            <person name="Holmes E.C."/>
            <person name="Zhang Y.Z."/>
        </authorList>
    </citation>
    <scope>NUCLEOTIDE SEQUENCE</scope>
    <source>
        <strain evidence="9">RGYQSMGReov43318</strain>
    </source>
</reference>
<dbReference type="EC" id="2.7.7.48" evidence="2"/>
<evidence type="ECO:0000313" key="9">
    <source>
        <dbReference type="EMBL" id="AVM87460.1"/>
    </source>
</evidence>
<evidence type="ECO:0000256" key="5">
    <source>
        <dbReference type="ARBA" id="ARBA00022695"/>
    </source>
</evidence>
<dbReference type="SUPFAM" id="SSF56672">
    <property type="entry name" value="DNA/RNA polymerases"/>
    <property type="match status" value="1"/>
</dbReference>
<evidence type="ECO:0000256" key="3">
    <source>
        <dbReference type="ARBA" id="ARBA00022484"/>
    </source>
</evidence>
<dbReference type="GO" id="GO:0000166">
    <property type="term" value="F:nucleotide binding"/>
    <property type="evidence" value="ECO:0007669"/>
    <property type="project" value="UniProtKB-KW"/>
</dbReference>
<protein>
    <recommendedName>
        <fullName evidence="2">RNA-directed RNA polymerase</fullName>
        <ecNumber evidence="2">2.7.7.48</ecNumber>
    </recommendedName>
</protein>
<keyword evidence="7" id="KW-0693">Viral RNA replication</keyword>
<dbReference type="Gene3D" id="3.90.1850.10">
    <property type="entry name" value="RNA-directed RNA polymerase lambda-3"/>
    <property type="match status" value="1"/>
</dbReference>
<dbReference type="InterPro" id="IPR043502">
    <property type="entry name" value="DNA/RNA_pol_sf"/>
</dbReference>
<evidence type="ECO:0000259" key="8">
    <source>
        <dbReference type="PROSITE" id="PS50523"/>
    </source>
</evidence>
<evidence type="ECO:0000256" key="2">
    <source>
        <dbReference type="ARBA" id="ARBA00012494"/>
    </source>
</evidence>
<accession>A0A2P1GNB5</accession>
<dbReference type="GO" id="GO:0003968">
    <property type="term" value="F:RNA-directed RNA polymerase activity"/>
    <property type="evidence" value="ECO:0007669"/>
    <property type="project" value="UniProtKB-KW"/>
</dbReference>
<keyword evidence="5" id="KW-0548">Nucleotidyltransferase</keyword>
<feature type="domain" description="RdRp catalytic" evidence="8">
    <location>
        <begin position="560"/>
        <end position="797"/>
    </location>
</feature>
<keyword evidence="4" id="KW-0808">Transferase</keyword>
<dbReference type="Pfam" id="PF07925">
    <property type="entry name" value="RdRP_5"/>
    <property type="match status" value="1"/>
</dbReference>
<keyword evidence="3 9" id="KW-0696">RNA-directed RNA polymerase</keyword>
<dbReference type="InterPro" id="IPR012915">
    <property type="entry name" value="RdRP_5"/>
</dbReference>
<name>A0A2P1GNB5_9REOV</name>
<evidence type="ECO:0000256" key="1">
    <source>
        <dbReference type="ARBA" id="ARBA00009581"/>
    </source>
</evidence>
<dbReference type="EMBL" id="MG600112">
    <property type="protein sequence ID" value="AVM87460.1"/>
    <property type="molecule type" value="Genomic_RNA"/>
</dbReference>
<dbReference type="InterPro" id="IPR007097">
    <property type="entry name" value="RNA-dir_pol_reovirus"/>
</dbReference>
<evidence type="ECO:0000256" key="4">
    <source>
        <dbReference type="ARBA" id="ARBA00022679"/>
    </source>
</evidence>
<organism evidence="9">
    <name type="scientific">Wenzhou pacific spadenose shark reovirus 1</name>
    <dbReference type="NCBI Taxonomy" id="2116343"/>
    <lineage>
        <taxon>Viruses</taxon>
        <taxon>Riboviria</taxon>
        <taxon>Orthornavirae</taxon>
        <taxon>Duplornaviricota</taxon>
        <taxon>Resentoviricetes</taxon>
        <taxon>Reovirales</taxon>
    </lineage>
</organism>